<proteinExistence type="predicted"/>
<evidence type="ECO:0000256" key="1">
    <source>
        <dbReference type="SAM" id="Coils"/>
    </source>
</evidence>
<feature type="signal peptide" evidence="3">
    <location>
        <begin position="1"/>
        <end position="22"/>
    </location>
</feature>
<comment type="caution">
    <text evidence="4">The sequence shown here is derived from an EMBL/GenBank/DDBJ whole genome shotgun (WGS) entry which is preliminary data.</text>
</comment>
<dbReference type="EMBL" id="DTMQ01000001">
    <property type="protein sequence ID" value="HGE98470.1"/>
    <property type="molecule type" value="Genomic_DNA"/>
</dbReference>
<evidence type="ECO:0000256" key="3">
    <source>
        <dbReference type="SAM" id="SignalP"/>
    </source>
</evidence>
<dbReference type="AlphaFoldDB" id="A0A7C3UPS0"/>
<gene>
    <name evidence="4" type="ORF">ENX07_00075</name>
</gene>
<dbReference type="Gene3D" id="1.20.120.1490">
    <property type="match status" value="1"/>
</dbReference>
<evidence type="ECO:0000256" key="2">
    <source>
        <dbReference type="SAM" id="MobiDB-lite"/>
    </source>
</evidence>
<reference evidence="4" key="1">
    <citation type="journal article" date="2020" name="mSystems">
        <title>Genome- and Community-Level Interaction Insights into Carbon Utilization and Element Cycling Functions of Hydrothermarchaeota in Hydrothermal Sediment.</title>
        <authorList>
            <person name="Zhou Z."/>
            <person name="Liu Y."/>
            <person name="Xu W."/>
            <person name="Pan J."/>
            <person name="Luo Z.H."/>
            <person name="Li M."/>
        </authorList>
    </citation>
    <scope>NUCLEOTIDE SEQUENCE [LARGE SCALE GENOMIC DNA]</scope>
    <source>
        <strain evidence="4">SpSt-906</strain>
    </source>
</reference>
<feature type="coiled-coil region" evidence="1">
    <location>
        <begin position="80"/>
        <end position="135"/>
    </location>
</feature>
<keyword evidence="1" id="KW-0175">Coiled coil</keyword>
<sequence length="170" mass="20258">MKRYRNTLIISLLLSIFLLGFAQEPPAPPPKPPMGGEESLPPEEEEPIEKIETIRLWQLTEELKLTEEQAAKLFPKFRSLRELRKEAEKSRIEKISELAELLAKKAKDDVLKKKIEEVKEVEKRFRDREEALRKEIEAILSTEQFARFLIFQERFERRIRGMIRKMRGRR</sequence>
<feature type="region of interest" description="Disordered" evidence="2">
    <location>
        <begin position="25"/>
        <end position="46"/>
    </location>
</feature>
<keyword evidence="3" id="KW-0732">Signal</keyword>
<name>A0A7C3UPS0_UNCW3</name>
<evidence type="ECO:0008006" key="5">
    <source>
        <dbReference type="Google" id="ProtNLM"/>
    </source>
</evidence>
<feature type="chain" id="PRO_5028354201" description="Periplasmic heavy metal sensor" evidence="3">
    <location>
        <begin position="23"/>
        <end position="170"/>
    </location>
</feature>
<protein>
    <recommendedName>
        <fullName evidence="5">Periplasmic heavy metal sensor</fullName>
    </recommendedName>
</protein>
<accession>A0A7C3UPS0</accession>
<evidence type="ECO:0000313" key="4">
    <source>
        <dbReference type="EMBL" id="HGE98470.1"/>
    </source>
</evidence>
<organism evidence="4">
    <name type="scientific">candidate division WOR-3 bacterium</name>
    <dbReference type="NCBI Taxonomy" id="2052148"/>
    <lineage>
        <taxon>Bacteria</taxon>
        <taxon>Bacteria division WOR-3</taxon>
    </lineage>
</organism>